<keyword evidence="8" id="KW-1185">Reference proteome</keyword>
<comment type="caution">
    <text evidence="7">The sequence shown here is derived from an EMBL/GenBank/DDBJ whole genome shotgun (WGS) entry which is preliminary data.</text>
</comment>
<feature type="coiled-coil region" evidence="5">
    <location>
        <begin position="408"/>
        <end position="439"/>
    </location>
</feature>
<feature type="chain" id="PRO_5047242237" description="Extracellular solute-binding protein" evidence="6">
    <location>
        <begin position="26"/>
        <end position="441"/>
    </location>
</feature>
<keyword evidence="5" id="KW-0175">Coiled coil</keyword>
<dbReference type="InterPro" id="IPR050490">
    <property type="entry name" value="Bact_solute-bd_prot1"/>
</dbReference>
<dbReference type="PANTHER" id="PTHR43649:SF31">
    <property type="entry name" value="SN-GLYCEROL-3-PHOSPHATE-BINDING PERIPLASMIC PROTEIN UGPB"/>
    <property type="match status" value="1"/>
</dbReference>
<dbReference type="EMBL" id="CAJVCE010000022">
    <property type="protein sequence ID" value="CAG7654310.1"/>
    <property type="molecule type" value="Genomic_DNA"/>
</dbReference>
<dbReference type="PROSITE" id="PS51257">
    <property type="entry name" value="PROKAR_LIPOPROTEIN"/>
    <property type="match status" value="1"/>
</dbReference>
<keyword evidence="3" id="KW-0813">Transport</keyword>
<evidence type="ECO:0000256" key="1">
    <source>
        <dbReference type="ARBA" id="ARBA00004196"/>
    </source>
</evidence>
<evidence type="ECO:0000313" key="8">
    <source>
        <dbReference type="Proteomes" id="UP000730618"/>
    </source>
</evidence>
<evidence type="ECO:0000256" key="6">
    <source>
        <dbReference type="SAM" id="SignalP"/>
    </source>
</evidence>
<accession>A0ABM8VQI7</accession>
<dbReference type="PANTHER" id="PTHR43649">
    <property type="entry name" value="ARABINOSE-BINDING PROTEIN-RELATED"/>
    <property type="match status" value="1"/>
</dbReference>
<dbReference type="RefSeq" id="WP_218101941.1">
    <property type="nucleotide sequence ID" value="NZ_CAJVCE010000022.1"/>
</dbReference>
<evidence type="ECO:0000256" key="3">
    <source>
        <dbReference type="ARBA" id="ARBA00022448"/>
    </source>
</evidence>
<evidence type="ECO:0008006" key="9">
    <source>
        <dbReference type="Google" id="ProtNLM"/>
    </source>
</evidence>
<reference evidence="7 8" key="1">
    <citation type="submission" date="2021-06" db="EMBL/GenBank/DDBJ databases">
        <authorList>
            <person name="Criscuolo A."/>
        </authorList>
    </citation>
    <scope>NUCLEOTIDE SEQUENCE [LARGE SCALE GENOMIC DNA]</scope>
    <source>
        <strain evidence="8">CIP 111802</strain>
    </source>
</reference>
<evidence type="ECO:0000313" key="7">
    <source>
        <dbReference type="EMBL" id="CAG7654310.1"/>
    </source>
</evidence>
<dbReference type="Pfam" id="PF01547">
    <property type="entry name" value="SBP_bac_1"/>
    <property type="match status" value="1"/>
</dbReference>
<organism evidence="7 8">
    <name type="scientific">Paenibacillus allorhizosphaerae</name>
    <dbReference type="NCBI Taxonomy" id="2849866"/>
    <lineage>
        <taxon>Bacteria</taxon>
        <taxon>Bacillati</taxon>
        <taxon>Bacillota</taxon>
        <taxon>Bacilli</taxon>
        <taxon>Bacillales</taxon>
        <taxon>Paenibacillaceae</taxon>
        <taxon>Paenibacillus</taxon>
    </lineage>
</organism>
<gene>
    <name evidence="7" type="ORF">PAECIP111802_05734</name>
</gene>
<sequence>MAVLRIKMTLLPTMIAGLLFFSGCAGSVSNQSGSAGSVTDGKAPASDEYTGGPVELLVQDRNSGMTPEEFENYFAKPVKAKYPDITLKLTQEKDFQKLVAGGTPPDLVAVSNTLLTDYFDLDYPEDLTAMIKRFNINLDLIEPSIVDALKGLGRGTIYGLPFGMNYGATIYNKDLFDKFGVPYPKDIVTWDEYLELSKKLTRMEGGVQYIGGSPSSVPNLLKQYGASSANATDEKIILTSDKHRVIYSLEQSFLEITGMIQGKTYQQTNINNGKIAMLPNWIASWTGTVAKSKPAYNWDVIAHPVFKERPNIGNPVDFHMLTVGKASKNKEAAYRVLLTMLSPGAQEELTKNSRITPLKDPKLKAMFAQNSKVYEGKNLQSIFKVAPAPLPDYSKWSALITTYSNAVAEDMALNKKDMNTAMREQEEKAMKALNEAKAAKK</sequence>
<proteinExistence type="inferred from homology"/>
<dbReference type="InterPro" id="IPR006059">
    <property type="entry name" value="SBP"/>
</dbReference>
<evidence type="ECO:0000256" key="5">
    <source>
        <dbReference type="SAM" id="Coils"/>
    </source>
</evidence>
<dbReference type="Proteomes" id="UP000730618">
    <property type="component" value="Unassembled WGS sequence"/>
</dbReference>
<evidence type="ECO:0000256" key="4">
    <source>
        <dbReference type="ARBA" id="ARBA00022729"/>
    </source>
</evidence>
<feature type="signal peptide" evidence="6">
    <location>
        <begin position="1"/>
        <end position="25"/>
    </location>
</feature>
<comment type="similarity">
    <text evidence="2">Belongs to the bacterial solute-binding protein 1 family.</text>
</comment>
<comment type="subcellular location">
    <subcellularLocation>
        <location evidence="1">Cell envelope</location>
    </subcellularLocation>
</comment>
<protein>
    <recommendedName>
        <fullName evidence="9">Extracellular solute-binding protein</fullName>
    </recommendedName>
</protein>
<name>A0ABM8VQI7_9BACL</name>
<keyword evidence="4 6" id="KW-0732">Signal</keyword>
<evidence type="ECO:0000256" key="2">
    <source>
        <dbReference type="ARBA" id="ARBA00008520"/>
    </source>
</evidence>